<accession>A0A670YMF7</accession>
<dbReference type="Proteomes" id="UP000472273">
    <property type="component" value="Unplaced"/>
</dbReference>
<reference evidence="2" key="1">
    <citation type="submission" date="2025-08" db="UniProtKB">
        <authorList>
            <consortium name="Ensembl"/>
        </authorList>
    </citation>
    <scope>IDENTIFICATION</scope>
</reference>
<feature type="compositionally biased region" description="Basic and acidic residues" evidence="1">
    <location>
        <begin position="47"/>
        <end position="64"/>
    </location>
</feature>
<dbReference type="Ensembl" id="ENSPTXT00000012657.1">
    <property type="protein sequence ID" value="ENSPTXP00000012259.1"/>
    <property type="gene ID" value="ENSPTXG00000008628.1"/>
</dbReference>
<feature type="region of interest" description="Disordered" evidence="1">
    <location>
        <begin position="1"/>
        <end position="64"/>
    </location>
</feature>
<keyword evidence="3" id="KW-1185">Reference proteome</keyword>
<evidence type="ECO:0000256" key="1">
    <source>
        <dbReference type="SAM" id="MobiDB-lite"/>
    </source>
</evidence>
<organism evidence="2 3">
    <name type="scientific">Pseudonaja textilis</name>
    <name type="common">Eastern brown snake</name>
    <dbReference type="NCBI Taxonomy" id="8673"/>
    <lineage>
        <taxon>Eukaryota</taxon>
        <taxon>Metazoa</taxon>
        <taxon>Chordata</taxon>
        <taxon>Craniata</taxon>
        <taxon>Vertebrata</taxon>
        <taxon>Euteleostomi</taxon>
        <taxon>Lepidosauria</taxon>
        <taxon>Squamata</taxon>
        <taxon>Bifurcata</taxon>
        <taxon>Unidentata</taxon>
        <taxon>Episquamata</taxon>
        <taxon>Toxicofera</taxon>
        <taxon>Serpentes</taxon>
        <taxon>Colubroidea</taxon>
        <taxon>Elapidae</taxon>
        <taxon>Hydrophiinae</taxon>
        <taxon>Pseudonaja</taxon>
    </lineage>
</organism>
<dbReference type="GeneTree" id="ENSGT00990000214081"/>
<feature type="compositionally biased region" description="Basic and acidic residues" evidence="1">
    <location>
        <begin position="27"/>
        <end position="37"/>
    </location>
</feature>
<evidence type="ECO:0000313" key="2">
    <source>
        <dbReference type="Ensembl" id="ENSPTXP00000012259.1"/>
    </source>
</evidence>
<protein>
    <submittedName>
        <fullName evidence="2">Uncharacterized protein</fullName>
    </submittedName>
</protein>
<reference evidence="2" key="2">
    <citation type="submission" date="2025-09" db="UniProtKB">
        <authorList>
            <consortium name="Ensembl"/>
        </authorList>
    </citation>
    <scope>IDENTIFICATION</scope>
</reference>
<dbReference type="AlphaFoldDB" id="A0A670YMF7"/>
<name>A0A670YMF7_PSETE</name>
<evidence type="ECO:0000313" key="3">
    <source>
        <dbReference type="Proteomes" id="UP000472273"/>
    </source>
</evidence>
<sequence length="64" mass="7317">SPRWFMHPFPHPRSRRGHQLMSCGSQCRDESADDLHPGRLSGWAPLDGKDDSDTKVSFGERKPR</sequence>
<proteinExistence type="predicted"/>